<gene>
    <name evidence="1" type="ORF">GCM10023321_50650</name>
</gene>
<evidence type="ECO:0000313" key="1">
    <source>
        <dbReference type="EMBL" id="GAA5163563.1"/>
    </source>
</evidence>
<protein>
    <submittedName>
        <fullName evidence="1">Uncharacterized protein</fullName>
    </submittedName>
</protein>
<name>A0ABP9QKT9_9PSEU</name>
<dbReference type="EMBL" id="BAABJP010000029">
    <property type="protein sequence ID" value="GAA5163563.1"/>
    <property type="molecule type" value="Genomic_DNA"/>
</dbReference>
<keyword evidence="2" id="KW-1185">Reference proteome</keyword>
<sequence>MEAAWPQSAPAPWASQRVVPMLSFAPGTPPDVAPLIAPWQSAEVQCRAA</sequence>
<comment type="caution">
    <text evidence="1">The sequence shown here is derived from an EMBL/GenBank/DDBJ whole genome shotgun (WGS) entry which is preliminary data.</text>
</comment>
<dbReference type="Proteomes" id="UP001428817">
    <property type="component" value="Unassembled WGS sequence"/>
</dbReference>
<proteinExistence type="predicted"/>
<evidence type="ECO:0000313" key="2">
    <source>
        <dbReference type="Proteomes" id="UP001428817"/>
    </source>
</evidence>
<accession>A0ABP9QKT9</accession>
<organism evidence="1 2">
    <name type="scientific">Pseudonocardia eucalypti</name>
    <dbReference type="NCBI Taxonomy" id="648755"/>
    <lineage>
        <taxon>Bacteria</taxon>
        <taxon>Bacillati</taxon>
        <taxon>Actinomycetota</taxon>
        <taxon>Actinomycetes</taxon>
        <taxon>Pseudonocardiales</taxon>
        <taxon>Pseudonocardiaceae</taxon>
        <taxon>Pseudonocardia</taxon>
    </lineage>
</organism>
<reference evidence="2" key="1">
    <citation type="journal article" date="2019" name="Int. J. Syst. Evol. Microbiol.">
        <title>The Global Catalogue of Microorganisms (GCM) 10K type strain sequencing project: providing services to taxonomists for standard genome sequencing and annotation.</title>
        <authorList>
            <consortium name="The Broad Institute Genomics Platform"/>
            <consortium name="The Broad Institute Genome Sequencing Center for Infectious Disease"/>
            <person name="Wu L."/>
            <person name="Ma J."/>
        </authorList>
    </citation>
    <scope>NUCLEOTIDE SEQUENCE [LARGE SCALE GENOMIC DNA]</scope>
    <source>
        <strain evidence="2">JCM 18303</strain>
    </source>
</reference>